<feature type="transmembrane region" description="Helical" evidence="2">
    <location>
        <begin position="21"/>
        <end position="48"/>
    </location>
</feature>
<accession>A0A5D2BJW3</accession>
<gene>
    <name evidence="3" type="ORF">ES288_D08G131900v1</name>
</gene>
<evidence type="ECO:0000256" key="2">
    <source>
        <dbReference type="SAM" id="Phobius"/>
    </source>
</evidence>
<keyword evidence="2" id="KW-0812">Transmembrane</keyword>
<evidence type="ECO:0000256" key="1">
    <source>
        <dbReference type="SAM" id="MobiDB-lite"/>
    </source>
</evidence>
<proteinExistence type="predicted"/>
<name>A0A5D2BJW3_GOSDA</name>
<dbReference type="AlphaFoldDB" id="A0A5D2BJW3"/>
<organism evidence="3 4">
    <name type="scientific">Gossypium darwinii</name>
    <name type="common">Darwin's cotton</name>
    <name type="synonym">Gossypium barbadense var. darwinii</name>
    <dbReference type="NCBI Taxonomy" id="34276"/>
    <lineage>
        <taxon>Eukaryota</taxon>
        <taxon>Viridiplantae</taxon>
        <taxon>Streptophyta</taxon>
        <taxon>Embryophyta</taxon>
        <taxon>Tracheophyta</taxon>
        <taxon>Spermatophyta</taxon>
        <taxon>Magnoliopsida</taxon>
        <taxon>eudicotyledons</taxon>
        <taxon>Gunneridae</taxon>
        <taxon>Pentapetalae</taxon>
        <taxon>rosids</taxon>
        <taxon>malvids</taxon>
        <taxon>Malvales</taxon>
        <taxon>Malvaceae</taxon>
        <taxon>Malvoideae</taxon>
        <taxon>Gossypium</taxon>
    </lineage>
</organism>
<feature type="region of interest" description="Disordered" evidence="1">
    <location>
        <begin position="61"/>
        <end position="81"/>
    </location>
</feature>
<reference evidence="3 4" key="1">
    <citation type="submission" date="2019-06" db="EMBL/GenBank/DDBJ databases">
        <title>WGS assembly of Gossypium darwinii.</title>
        <authorList>
            <person name="Chen Z.J."/>
            <person name="Sreedasyam A."/>
            <person name="Ando A."/>
            <person name="Song Q."/>
            <person name="De L."/>
            <person name="Hulse-Kemp A."/>
            <person name="Ding M."/>
            <person name="Ye W."/>
            <person name="Kirkbride R."/>
            <person name="Jenkins J."/>
            <person name="Plott C."/>
            <person name="Lovell J."/>
            <person name="Lin Y.-M."/>
            <person name="Vaughn R."/>
            <person name="Liu B."/>
            <person name="Li W."/>
            <person name="Simpson S."/>
            <person name="Scheffler B."/>
            <person name="Saski C."/>
            <person name="Grover C."/>
            <person name="Hu G."/>
            <person name="Conover J."/>
            <person name="Carlson J."/>
            <person name="Shu S."/>
            <person name="Boston L."/>
            <person name="Williams M."/>
            <person name="Peterson D."/>
            <person name="Mcgee K."/>
            <person name="Jones D."/>
            <person name="Wendel J."/>
            <person name="Stelly D."/>
            <person name="Grimwood J."/>
            <person name="Schmutz J."/>
        </authorList>
    </citation>
    <scope>NUCLEOTIDE SEQUENCE [LARGE SCALE GENOMIC DNA]</scope>
    <source>
        <strain evidence="3">1808015.09</strain>
    </source>
</reference>
<sequence length="81" mass="9104">MKNKFHLVTNSQKLRSAFATHTNALVCSLLSAFCWFFALISALCWFFFSLPCAGDKLRLSTLPSSPTSSEKSKRQQWLLSG</sequence>
<dbReference type="Proteomes" id="UP000323506">
    <property type="component" value="Chromosome D08"/>
</dbReference>
<keyword evidence="2" id="KW-0472">Membrane</keyword>
<evidence type="ECO:0000313" key="3">
    <source>
        <dbReference type="EMBL" id="TYG57309.1"/>
    </source>
</evidence>
<evidence type="ECO:0000313" key="4">
    <source>
        <dbReference type="Proteomes" id="UP000323506"/>
    </source>
</evidence>
<dbReference type="EMBL" id="CM017708">
    <property type="protein sequence ID" value="TYG57309.1"/>
    <property type="molecule type" value="Genomic_DNA"/>
</dbReference>
<keyword evidence="4" id="KW-1185">Reference proteome</keyword>
<protein>
    <submittedName>
        <fullName evidence="3">Uncharacterized protein</fullName>
    </submittedName>
</protein>
<keyword evidence="2" id="KW-1133">Transmembrane helix</keyword>